<name>A0A8S5QXZ5_9CAUD</name>
<proteinExistence type="predicted"/>
<dbReference type="EMBL" id="BK015766">
    <property type="protein sequence ID" value="DAE24078.1"/>
    <property type="molecule type" value="Genomic_DNA"/>
</dbReference>
<sequence>MGKVYKSWTTGEIEDLRYLRTVERLRIREIAEILERSERTIEEATCRYGIRIEEPWKEEELEMLKKLVFDTSNKKKKLQGDWAEQRMQ</sequence>
<evidence type="ECO:0000313" key="1">
    <source>
        <dbReference type="EMBL" id="DAE24078.1"/>
    </source>
</evidence>
<organism evidence="1">
    <name type="scientific">Siphoviridae sp. ctg6Y13</name>
    <dbReference type="NCBI Taxonomy" id="2826419"/>
    <lineage>
        <taxon>Viruses</taxon>
        <taxon>Duplodnaviria</taxon>
        <taxon>Heunggongvirae</taxon>
        <taxon>Uroviricota</taxon>
        <taxon>Caudoviricetes</taxon>
    </lineage>
</organism>
<reference evidence="1" key="1">
    <citation type="journal article" date="2021" name="Proc. Natl. Acad. Sci. U.S.A.">
        <title>A Catalog of Tens of Thousands of Viruses from Human Metagenomes Reveals Hidden Associations with Chronic Diseases.</title>
        <authorList>
            <person name="Tisza M.J."/>
            <person name="Buck C.B."/>
        </authorList>
    </citation>
    <scope>NUCLEOTIDE SEQUENCE</scope>
    <source>
        <strain evidence="1">Ctg6Y13</strain>
    </source>
</reference>
<accession>A0A8S5QXZ5</accession>
<protein>
    <submittedName>
        <fullName evidence="1">Uncharacterized protein</fullName>
    </submittedName>
</protein>